<dbReference type="EMBL" id="ML122264">
    <property type="protein sequence ID" value="RPD60799.1"/>
    <property type="molecule type" value="Genomic_DNA"/>
</dbReference>
<accession>A0A5C2SCF1</accession>
<dbReference type="Proteomes" id="UP000313359">
    <property type="component" value="Unassembled WGS sequence"/>
</dbReference>
<reference evidence="1" key="1">
    <citation type="journal article" date="2018" name="Genome Biol. Evol.">
        <title>Genomics and development of Lentinus tigrinus, a white-rot wood-decaying mushroom with dimorphic fruiting bodies.</title>
        <authorList>
            <person name="Wu B."/>
            <person name="Xu Z."/>
            <person name="Knudson A."/>
            <person name="Carlson A."/>
            <person name="Chen N."/>
            <person name="Kovaka S."/>
            <person name="LaButti K."/>
            <person name="Lipzen A."/>
            <person name="Pennachio C."/>
            <person name="Riley R."/>
            <person name="Schakwitz W."/>
            <person name="Umezawa K."/>
            <person name="Ohm R.A."/>
            <person name="Grigoriev I.V."/>
            <person name="Nagy L.G."/>
            <person name="Gibbons J."/>
            <person name="Hibbett D."/>
        </authorList>
    </citation>
    <scope>NUCLEOTIDE SEQUENCE [LARGE SCALE GENOMIC DNA]</scope>
    <source>
        <strain evidence="1">ALCF2SS1-6</strain>
    </source>
</reference>
<keyword evidence="2" id="KW-1185">Reference proteome</keyword>
<gene>
    <name evidence="1" type="ORF">L227DRAFT_574962</name>
</gene>
<proteinExistence type="predicted"/>
<evidence type="ECO:0000313" key="1">
    <source>
        <dbReference type="EMBL" id="RPD60799.1"/>
    </source>
</evidence>
<dbReference type="AlphaFoldDB" id="A0A5C2SCF1"/>
<organism evidence="1 2">
    <name type="scientific">Lentinus tigrinus ALCF2SS1-6</name>
    <dbReference type="NCBI Taxonomy" id="1328759"/>
    <lineage>
        <taxon>Eukaryota</taxon>
        <taxon>Fungi</taxon>
        <taxon>Dikarya</taxon>
        <taxon>Basidiomycota</taxon>
        <taxon>Agaricomycotina</taxon>
        <taxon>Agaricomycetes</taxon>
        <taxon>Polyporales</taxon>
        <taxon>Polyporaceae</taxon>
        <taxon>Lentinus</taxon>
    </lineage>
</organism>
<name>A0A5C2SCF1_9APHY</name>
<evidence type="ECO:0000313" key="2">
    <source>
        <dbReference type="Proteomes" id="UP000313359"/>
    </source>
</evidence>
<sequence>MRQASMPRSPQCENVTLWRAVPGQQVANAHSPRHPRACACHMGLEWVIRPRRRCSAPRTTTSLIATRGSS</sequence>
<protein>
    <submittedName>
        <fullName evidence="1">Uncharacterized protein</fullName>
    </submittedName>
</protein>